<dbReference type="RefSeq" id="WP_014681695.1">
    <property type="nucleotide sequence ID" value="NC_017770.1"/>
</dbReference>
<feature type="chain" id="PRO_5003613498" description="DUF4136 domain-containing protein" evidence="1">
    <location>
        <begin position="25"/>
        <end position="206"/>
    </location>
</feature>
<dbReference type="Proteomes" id="UP000007590">
    <property type="component" value="Chromosome"/>
</dbReference>
<protein>
    <recommendedName>
        <fullName evidence="2">DUF4136 domain-containing protein</fullName>
    </recommendedName>
</protein>
<evidence type="ECO:0000259" key="2">
    <source>
        <dbReference type="Pfam" id="PF13590"/>
    </source>
</evidence>
<evidence type="ECO:0000313" key="4">
    <source>
        <dbReference type="Proteomes" id="UP000007590"/>
    </source>
</evidence>
<feature type="signal peptide" evidence="1">
    <location>
        <begin position="1"/>
        <end position="24"/>
    </location>
</feature>
<dbReference type="InterPro" id="IPR025411">
    <property type="entry name" value="DUF4136"/>
</dbReference>
<feature type="domain" description="DUF4136" evidence="2">
    <location>
        <begin position="31"/>
        <end position="178"/>
    </location>
</feature>
<reference evidence="3" key="1">
    <citation type="submission" date="2012-02" db="EMBL/GenBank/DDBJ databases">
        <title>The complete genome of Solitalea canadensis DSM 3403.</title>
        <authorList>
            <consortium name="US DOE Joint Genome Institute (JGI-PGF)"/>
            <person name="Lucas S."/>
            <person name="Copeland A."/>
            <person name="Lapidus A."/>
            <person name="Glavina del Rio T."/>
            <person name="Dalin E."/>
            <person name="Tice H."/>
            <person name="Bruce D."/>
            <person name="Goodwin L."/>
            <person name="Pitluck S."/>
            <person name="Peters L."/>
            <person name="Ovchinnikova G."/>
            <person name="Lu M."/>
            <person name="Kyrpides N."/>
            <person name="Mavromatis K."/>
            <person name="Ivanova N."/>
            <person name="Brettin T."/>
            <person name="Detter J.C."/>
            <person name="Han C."/>
            <person name="Larimer F."/>
            <person name="Land M."/>
            <person name="Hauser L."/>
            <person name="Markowitz V."/>
            <person name="Cheng J.-F."/>
            <person name="Hugenholtz P."/>
            <person name="Woyke T."/>
            <person name="Wu D."/>
            <person name="Spring S."/>
            <person name="Schroeder M."/>
            <person name="Kopitz M."/>
            <person name="Brambilla E."/>
            <person name="Klenk H.-P."/>
            <person name="Eisen J.A."/>
        </authorList>
    </citation>
    <scope>NUCLEOTIDE SEQUENCE</scope>
    <source>
        <strain evidence="3">DSM 3403</strain>
    </source>
</reference>
<keyword evidence="1" id="KW-0732">Signal</keyword>
<dbReference type="STRING" id="929556.Solca_3467"/>
<sequence length="206" mass="23597">MISIIKFKPLFYCSVILVCCTLLANGQTVKVYRDSTYNFTNDSTYKFRNGKVIINRDTVDRTQANSNMQAVFEANYFQHHLKLNPVKGQLIFTFLGGIQNQTNLATYGQQIRLPKGVINSATEQWQSDERPEGVLVLALINPKTNKPVWAAVGYDRFFTRDSQKIIDAMFKEAFENFPNKGTYFPADYYKKPTVKKTPASPKKQKQ</sequence>
<evidence type="ECO:0000313" key="3">
    <source>
        <dbReference type="EMBL" id="AFD08472.1"/>
    </source>
</evidence>
<evidence type="ECO:0000256" key="1">
    <source>
        <dbReference type="SAM" id="SignalP"/>
    </source>
</evidence>
<dbReference type="HOGENOM" id="CLU_1331205_0_0_10"/>
<dbReference type="EMBL" id="CP003349">
    <property type="protein sequence ID" value="AFD08472.1"/>
    <property type="molecule type" value="Genomic_DNA"/>
</dbReference>
<organism evidence="3 4">
    <name type="scientific">Solitalea canadensis (strain ATCC 29591 / DSM 3403 / JCM 21819 / LMG 8368 / NBRC 15130 / NCIMB 12057 / USAM 9D)</name>
    <name type="common">Flexibacter canadensis</name>
    <dbReference type="NCBI Taxonomy" id="929556"/>
    <lineage>
        <taxon>Bacteria</taxon>
        <taxon>Pseudomonadati</taxon>
        <taxon>Bacteroidota</taxon>
        <taxon>Sphingobacteriia</taxon>
        <taxon>Sphingobacteriales</taxon>
        <taxon>Sphingobacteriaceae</taxon>
        <taxon>Solitalea</taxon>
    </lineage>
</organism>
<dbReference type="OrthoDB" id="9833670at2"/>
<accession>H8KXE3</accession>
<dbReference type="AlphaFoldDB" id="H8KXE3"/>
<keyword evidence="4" id="KW-1185">Reference proteome</keyword>
<name>H8KXE3_SOLCM</name>
<dbReference type="Pfam" id="PF13590">
    <property type="entry name" value="DUF4136"/>
    <property type="match status" value="1"/>
</dbReference>
<gene>
    <name evidence="3" type="ordered locus">Solca_3467</name>
</gene>
<proteinExistence type="predicted"/>
<dbReference type="KEGG" id="scn:Solca_3467"/>